<accession>A0A0C2TF97</accession>
<dbReference type="HOGENOM" id="CLU_020806_0_0_1"/>
<dbReference type="GO" id="GO:0031491">
    <property type="term" value="F:nucleosome binding"/>
    <property type="evidence" value="ECO:0007669"/>
    <property type="project" value="TreeGrafter"/>
</dbReference>
<dbReference type="EMBL" id="KN818241">
    <property type="protein sequence ID" value="KIL65519.1"/>
    <property type="molecule type" value="Genomic_DNA"/>
</dbReference>
<evidence type="ECO:0000313" key="5">
    <source>
        <dbReference type="EMBL" id="KIL65519.1"/>
    </source>
</evidence>
<dbReference type="GO" id="GO:0042393">
    <property type="term" value="F:histone binding"/>
    <property type="evidence" value="ECO:0007669"/>
    <property type="project" value="TreeGrafter"/>
</dbReference>
<dbReference type="SUPFAM" id="SSF50729">
    <property type="entry name" value="PH domain-like"/>
    <property type="match status" value="1"/>
</dbReference>
<feature type="compositionally biased region" description="Polar residues" evidence="3">
    <location>
        <begin position="211"/>
        <end position="230"/>
    </location>
</feature>
<dbReference type="Gene3D" id="2.30.29.30">
    <property type="entry name" value="Pleckstrin-homology domain (PH domain)/Phosphotyrosine-binding domain (PTB)"/>
    <property type="match status" value="1"/>
</dbReference>
<dbReference type="InterPro" id="IPR013719">
    <property type="entry name" value="RTT106/SPT16-like_middle_dom"/>
</dbReference>
<dbReference type="InterPro" id="IPR050454">
    <property type="entry name" value="RTT106/SSRP1_HistChap/FACT"/>
</dbReference>
<dbReference type="InParanoid" id="A0A0C2TF97"/>
<feature type="compositionally biased region" description="Acidic residues" evidence="3">
    <location>
        <begin position="407"/>
        <end position="425"/>
    </location>
</feature>
<evidence type="ECO:0000256" key="2">
    <source>
        <dbReference type="ARBA" id="ARBA00025370"/>
    </source>
</evidence>
<feature type="domain" description="Histone chaperone RTT106/FACT complex subunit SPT16-like middle" evidence="4">
    <location>
        <begin position="273"/>
        <end position="381"/>
    </location>
</feature>
<feature type="compositionally biased region" description="Acidic residues" evidence="3">
    <location>
        <begin position="452"/>
        <end position="463"/>
    </location>
</feature>
<dbReference type="SMART" id="SM01287">
    <property type="entry name" value="Rtt106"/>
    <property type="match status" value="1"/>
</dbReference>
<feature type="region of interest" description="Disordered" evidence="3">
    <location>
        <begin position="379"/>
        <end position="484"/>
    </location>
</feature>
<dbReference type="PANTHER" id="PTHR45849">
    <property type="entry name" value="FACT COMPLEX SUBUNIT SSRP1"/>
    <property type="match status" value="1"/>
</dbReference>
<dbReference type="Proteomes" id="UP000054549">
    <property type="component" value="Unassembled WGS sequence"/>
</dbReference>
<gene>
    <name evidence="5" type="ORF">M378DRAFT_161840</name>
</gene>
<dbReference type="PANTHER" id="PTHR45849:SF3">
    <property type="entry name" value="HISTONE CHAPERONE RTT106"/>
    <property type="match status" value="1"/>
</dbReference>
<sequence>MSTSYYHVIKPTLPTELATQLEQLCQNPSTELLLNGLIHFVCGAHCPETLSDGIRTEWSRKQQAARDVLNSFSIENKRTRTDDGDEPLHAKRRKLGSNDGHQDCSEDVGLSLFTLHALSVTSPIRKKVDITIHERALRFTSLDTHTTEATVLLSSLRRAFLLPTRGKGKAHWTIVLISSDAPVRGKPNTASAQASPQVIFGIDAIASSPLTTTRRSNSDSDPQVETTTKGGKTLPSLRTFLSHLGIQLLEPTADVFKSGCSGYGANTAGQGGIPAVEAYRAAKVGSLWFMKEGVLWGESKPCEFWAVEDLLGTSQGLRLLAHPGGRTCSLTLARKRASNEEQLSEDEEDVGIETEFNMIDARELESINQWIRTYRHLFGNNDNNGQEEKEKKKKVHTGPITIHQIGDDEDEEDDDFAIDSSDEDSPGSGSDSSDSSDNEKEDGSEGVGSGTDSDEDDEEEEKELDEKHHPLLRPGALPRMSKAAIEMATTLAMKDLLGDSEGEEEDELDE</sequence>
<comment type="similarity">
    <text evidence="1">Belongs to the RTT106 family.</text>
</comment>
<dbReference type="OrthoDB" id="75754at2759"/>
<evidence type="ECO:0000313" key="6">
    <source>
        <dbReference type="Proteomes" id="UP000054549"/>
    </source>
</evidence>
<organism evidence="5 6">
    <name type="scientific">Amanita muscaria (strain Koide BX008)</name>
    <dbReference type="NCBI Taxonomy" id="946122"/>
    <lineage>
        <taxon>Eukaryota</taxon>
        <taxon>Fungi</taxon>
        <taxon>Dikarya</taxon>
        <taxon>Basidiomycota</taxon>
        <taxon>Agaricomycotina</taxon>
        <taxon>Agaricomycetes</taxon>
        <taxon>Agaricomycetidae</taxon>
        <taxon>Agaricales</taxon>
        <taxon>Pluteineae</taxon>
        <taxon>Amanitaceae</taxon>
        <taxon>Amanita</taxon>
    </lineage>
</organism>
<proteinExistence type="inferred from homology"/>
<reference evidence="5 6" key="1">
    <citation type="submission" date="2014-04" db="EMBL/GenBank/DDBJ databases">
        <title>Evolutionary Origins and Diversification of the Mycorrhizal Mutualists.</title>
        <authorList>
            <consortium name="DOE Joint Genome Institute"/>
            <consortium name="Mycorrhizal Genomics Consortium"/>
            <person name="Kohler A."/>
            <person name="Kuo A."/>
            <person name="Nagy L.G."/>
            <person name="Floudas D."/>
            <person name="Copeland A."/>
            <person name="Barry K.W."/>
            <person name="Cichocki N."/>
            <person name="Veneault-Fourrey C."/>
            <person name="LaButti K."/>
            <person name="Lindquist E.A."/>
            <person name="Lipzen A."/>
            <person name="Lundell T."/>
            <person name="Morin E."/>
            <person name="Murat C."/>
            <person name="Riley R."/>
            <person name="Ohm R."/>
            <person name="Sun H."/>
            <person name="Tunlid A."/>
            <person name="Henrissat B."/>
            <person name="Grigoriev I.V."/>
            <person name="Hibbett D.S."/>
            <person name="Martin F."/>
        </authorList>
    </citation>
    <scope>NUCLEOTIDE SEQUENCE [LARGE SCALE GENOMIC DNA]</scope>
    <source>
        <strain evidence="5 6">Koide BX008</strain>
    </source>
</reference>
<comment type="function">
    <text evidence="2">Component of the FACT complex, a general chromatin factor that acts to reorganize nucleosomes. The FACT complex is involved in multiple processes that require DNA as a template such as mRNA elongation, DNA replication and DNA repair. During transcription elongation the FACT complex acts as a histone chaperone that both destabilizes and restores nucleosomal structure. It facilitates the passage of RNA polymerase II and transcription by promoting the dissociation of one histone H2A-H2B dimer from the nucleosome, then subsequently promotes the reestablishment of the nucleosome following the passage of RNA polymerase II.</text>
</comment>
<feature type="region of interest" description="Disordered" evidence="3">
    <location>
        <begin position="76"/>
        <end position="101"/>
    </location>
</feature>
<feature type="compositionally biased region" description="Basic and acidic residues" evidence="3">
    <location>
        <begin position="76"/>
        <end position="89"/>
    </location>
</feature>
<evidence type="ECO:0000256" key="1">
    <source>
        <dbReference type="ARBA" id="ARBA00006159"/>
    </source>
</evidence>
<evidence type="ECO:0000256" key="3">
    <source>
        <dbReference type="SAM" id="MobiDB-lite"/>
    </source>
</evidence>
<dbReference type="STRING" id="946122.A0A0C2TF97"/>
<feature type="region of interest" description="Disordered" evidence="3">
    <location>
        <begin position="211"/>
        <end position="232"/>
    </location>
</feature>
<keyword evidence="6" id="KW-1185">Reference proteome</keyword>
<name>A0A0C2TF97_AMAMK</name>
<dbReference type="InterPro" id="IPR011993">
    <property type="entry name" value="PH-like_dom_sf"/>
</dbReference>
<protein>
    <recommendedName>
        <fullName evidence="4">Histone chaperone RTT106/FACT complex subunit SPT16-like middle domain-containing protein</fullName>
    </recommendedName>
</protein>
<evidence type="ECO:0000259" key="4">
    <source>
        <dbReference type="SMART" id="SM01287"/>
    </source>
</evidence>
<dbReference type="Pfam" id="PF08512">
    <property type="entry name" value="Rttp106-like_middle"/>
    <property type="match status" value="1"/>
</dbReference>
<dbReference type="AlphaFoldDB" id="A0A0C2TF97"/>